<comment type="similarity">
    <text evidence="2">Belongs to the class-V pyridoxal-phosphate-dependent aminotransferase family. Csd subfamily.</text>
</comment>
<evidence type="ECO:0000256" key="6">
    <source>
        <dbReference type="ARBA" id="ARBA00050776"/>
    </source>
</evidence>
<keyword evidence="9" id="KW-1185">Reference proteome</keyword>
<dbReference type="OrthoDB" id="9808002at2"/>
<keyword evidence="4" id="KW-0808">Transferase</keyword>
<feature type="domain" description="Aminotransferase class V" evidence="7">
    <location>
        <begin position="36"/>
        <end position="406"/>
    </location>
</feature>
<evidence type="ECO:0000259" key="7">
    <source>
        <dbReference type="Pfam" id="PF00266"/>
    </source>
</evidence>
<evidence type="ECO:0000256" key="5">
    <source>
        <dbReference type="ARBA" id="ARBA00022898"/>
    </source>
</evidence>
<evidence type="ECO:0000256" key="4">
    <source>
        <dbReference type="ARBA" id="ARBA00022679"/>
    </source>
</evidence>
<evidence type="ECO:0000256" key="1">
    <source>
        <dbReference type="ARBA" id="ARBA00001933"/>
    </source>
</evidence>
<organism evidence="8 9">
    <name type="scientific">Nocardia ninae NBRC 108245</name>
    <dbReference type="NCBI Taxonomy" id="1210091"/>
    <lineage>
        <taxon>Bacteria</taxon>
        <taxon>Bacillati</taxon>
        <taxon>Actinomycetota</taxon>
        <taxon>Actinomycetes</taxon>
        <taxon>Mycobacteriales</taxon>
        <taxon>Nocardiaceae</taxon>
        <taxon>Nocardia</taxon>
    </lineage>
</organism>
<dbReference type="SUPFAM" id="SSF53383">
    <property type="entry name" value="PLP-dependent transferases"/>
    <property type="match status" value="1"/>
</dbReference>
<name>A0A511MLX4_9NOCA</name>
<comment type="caution">
    <text evidence="8">The sequence shown here is derived from an EMBL/GenBank/DDBJ whole genome shotgun (WGS) entry which is preliminary data.</text>
</comment>
<dbReference type="InterPro" id="IPR015421">
    <property type="entry name" value="PyrdxlP-dep_Trfase_major"/>
</dbReference>
<sequence length="439" mass="47137">MTDLVSNGKISTSTLGESVRPDFPILGRRFGPNPLVYLDNAATSQKPRAVLDALVNYYCDVNSNIGRGYYQLSMAATDAYEAARDNIRRAINAEHADEVVFTPGTTAAVNLLADTFGRSAVAAGDQVVVTGMEHNSNMLPWRRLCETTGAELVVVPVGADGRVAIDRFAGALGSRVRLAAVAHVSNVLGTVNPVREMIGEAHRHGIPVLVDGAQAVPHRPVDVRDLDADFYCFSGHKIYGPMGIGVLYGKRELLSRLAPYQVGGGTVKGVTLDEPVAYVPVPARLEAGTPHIAGAIGLAAAFDYVQQLGWDEIQRHDDLLVYAAIEALHSIPRVRILGDPAAQPSGIVSFVVDGIHPYDVGGHLDRHGVAVRSGVHCANVFIDTFGEVGTVRLSFAVYNTEAEIDLVRRALTTVQPGFWTAEHPTERFLAIDPSTQNQH</sequence>
<dbReference type="PANTHER" id="PTHR43586">
    <property type="entry name" value="CYSTEINE DESULFURASE"/>
    <property type="match status" value="1"/>
</dbReference>
<gene>
    <name evidence="8" type="ORF">NN4_61420</name>
</gene>
<reference evidence="8 9" key="1">
    <citation type="submission" date="2019-07" db="EMBL/GenBank/DDBJ databases">
        <title>Whole genome shotgun sequence of Nocardia ninae NBRC 108245.</title>
        <authorList>
            <person name="Hosoyama A."/>
            <person name="Uohara A."/>
            <person name="Ohji S."/>
            <person name="Ichikawa N."/>
        </authorList>
    </citation>
    <scope>NUCLEOTIDE SEQUENCE [LARGE SCALE GENOMIC DNA]</scope>
    <source>
        <strain evidence="8 9">NBRC 108245</strain>
    </source>
</reference>
<evidence type="ECO:0000256" key="3">
    <source>
        <dbReference type="ARBA" id="ARBA00012239"/>
    </source>
</evidence>
<accession>A0A511MLX4</accession>
<dbReference type="GO" id="GO:0006534">
    <property type="term" value="P:cysteine metabolic process"/>
    <property type="evidence" value="ECO:0007669"/>
    <property type="project" value="InterPro"/>
</dbReference>
<dbReference type="InterPro" id="IPR010970">
    <property type="entry name" value="Cys_dSase_SufS"/>
</dbReference>
<comment type="catalytic activity">
    <reaction evidence="6">
        <text>(sulfur carrier)-H + L-cysteine = (sulfur carrier)-SH + L-alanine</text>
        <dbReference type="Rhea" id="RHEA:43892"/>
        <dbReference type="Rhea" id="RHEA-COMP:14737"/>
        <dbReference type="Rhea" id="RHEA-COMP:14739"/>
        <dbReference type="ChEBI" id="CHEBI:29917"/>
        <dbReference type="ChEBI" id="CHEBI:35235"/>
        <dbReference type="ChEBI" id="CHEBI:57972"/>
        <dbReference type="ChEBI" id="CHEBI:64428"/>
        <dbReference type="EC" id="2.8.1.7"/>
    </reaction>
</comment>
<evidence type="ECO:0000313" key="8">
    <source>
        <dbReference type="EMBL" id="GEM41623.1"/>
    </source>
</evidence>
<dbReference type="RefSeq" id="WP_147138675.1">
    <property type="nucleotide sequence ID" value="NZ_BJXA01000054.1"/>
</dbReference>
<dbReference type="Gene3D" id="3.90.1150.10">
    <property type="entry name" value="Aspartate Aminotransferase, domain 1"/>
    <property type="match status" value="1"/>
</dbReference>
<dbReference type="EMBL" id="BJXA01000054">
    <property type="protein sequence ID" value="GEM41623.1"/>
    <property type="molecule type" value="Genomic_DNA"/>
</dbReference>
<dbReference type="NCBIfam" id="TIGR01979">
    <property type="entry name" value="sufS"/>
    <property type="match status" value="1"/>
</dbReference>
<evidence type="ECO:0000256" key="2">
    <source>
        <dbReference type="ARBA" id="ARBA00010447"/>
    </source>
</evidence>
<keyword evidence="5" id="KW-0663">Pyridoxal phosphate</keyword>
<dbReference type="GO" id="GO:0030170">
    <property type="term" value="F:pyridoxal phosphate binding"/>
    <property type="evidence" value="ECO:0007669"/>
    <property type="project" value="InterPro"/>
</dbReference>
<comment type="cofactor">
    <cofactor evidence="1">
        <name>pyridoxal 5'-phosphate</name>
        <dbReference type="ChEBI" id="CHEBI:597326"/>
    </cofactor>
</comment>
<dbReference type="InterPro" id="IPR015422">
    <property type="entry name" value="PyrdxlP-dep_Trfase_small"/>
</dbReference>
<dbReference type="InterPro" id="IPR015424">
    <property type="entry name" value="PyrdxlP-dep_Trfase"/>
</dbReference>
<evidence type="ECO:0000313" key="9">
    <source>
        <dbReference type="Proteomes" id="UP000321424"/>
    </source>
</evidence>
<proteinExistence type="inferred from homology"/>
<dbReference type="Pfam" id="PF00266">
    <property type="entry name" value="Aminotran_5"/>
    <property type="match status" value="1"/>
</dbReference>
<dbReference type="InterPro" id="IPR000192">
    <property type="entry name" value="Aminotrans_V_dom"/>
</dbReference>
<dbReference type="CDD" id="cd06453">
    <property type="entry name" value="SufS_like"/>
    <property type="match status" value="1"/>
</dbReference>
<protein>
    <recommendedName>
        <fullName evidence="3">cysteine desulfurase</fullName>
        <ecNumber evidence="3">2.8.1.7</ecNumber>
    </recommendedName>
</protein>
<dbReference type="AlphaFoldDB" id="A0A511MLX4"/>
<dbReference type="GO" id="GO:0031071">
    <property type="term" value="F:cysteine desulfurase activity"/>
    <property type="evidence" value="ECO:0007669"/>
    <property type="project" value="UniProtKB-EC"/>
</dbReference>
<dbReference type="Proteomes" id="UP000321424">
    <property type="component" value="Unassembled WGS sequence"/>
</dbReference>
<dbReference type="Gene3D" id="3.40.640.10">
    <property type="entry name" value="Type I PLP-dependent aspartate aminotransferase-like (Major domain)"/>
    <property type="match status" value="1"/>
</dbReference>
<dbReference type="EC" id="2.8.1.7" evidence="3"/>
<dbReference type="PANTHER" id="PTHR43586:SF8">
    <property type="entry name" value="CYSTEINE DESULFURASE 1, CHLOROPLASTIC"/>
    <property type="match status" value="1"/>
</dbReference>